<evidence type="ECO:0000313" key="1">
    <source>
        <dbReference type="EMBL" id="GAA0586392.1"/>
    </source>
</evidence>
<reference evidence="2" key="1">
    <citation type="journal article" date="2019" name="Int. J. Syst. Evol. Microbiol.">
        <title>The Global Catalogue of Microorganisms (GCM) 10K type strain sequencing project: providing services to taxonomists for standard genome sequencing and annotation.</title>
        <authorList>
            <consortium name="The Broad Institute Genomics Platform"/>
            <consortium name="The Broad Institute Genome Sequencing Center for Infectious Disease"/>
            <person name="Wu L."/>
            <person name="Ma J."/>
        </authorList>
    </citation>
    <scope>NUCLEOTIDE SEQUENCE [LARGE SCALE GENOMIC DNA]</scope>
    <source>
        <strain evidence="2">JCM 5067</strain>
    </source>
</reference>
<evidence type="ECO:0000313" key="2">
    <source>
        <dbReference type="Proteomes" id="UP001500668"/>
    </source>
</evidence>
<organism evidence="1 2">
    <name type="scientific">Streptomyces crystallinus</name>
    <dbReference type="NCBI Taxonomy" id="68191"/>
    <lineage>
        <taxon>Bacteria</taxon>
        <taxon>Bacillati</taxon>
        <taxon>Actinomycetota</taxon>
        <taxon>Actinomycetes</taxon>
        <taxon>Kitasatosporales</taxon>
        <taxon>Streptomycetaceae</taxon>
        <taxon>Streptomyces</taxon>
    </lineage>
</organism>
<comment type="caution">
    <text evidence="1">The sequence shown here is derived from an EMBL/GenBank/DDBJ whole genome shotgun (WGS) entry which is preliminary data.</text>
</comment>
<protein>
    <submittedName>
        <fullName evidence="1">Uncharacterized protein</fullName>
    </submittedName>
</protein>
<dbReference type="EMBL" id="BAAACA010000007">
    <property type="protein sequence ID" value="GAA0586392.1"/>
    <property type="molecule type" value="Genomic_DNA"/>
</dbReference>
<keyword evidence="2" id="KW-1185">Reference proteome</keyword>
<sequence length="88" mass="9354">MSRPARSELRPAFVCGWVDGCSRPCVARALSAGRWSLLAQFPAPLKAPLRGDRGRVLCLRAGGRLLAQFPAPLKAPVAELSFPTAATP</sequence>
<name>A0ABP3QDN6_9ACTN</name>
<accession>A0ABP3QDN6</accession>
<dbReference type="Proteomes" id="UP001500668">
    <property type="component" value="Unassembled WGS sequence"/>
</dbReference>
<proteinExistence type="predicted"/>
<gene>
    <name evidence="1" type="ORF">GCM10010394_14290</name>
</gene>